<accession>A0ACD1AF19</accession>
<keyword evidence="1" id="KW-0067">ATP-binding</keyword>
<protein>
    <submittedName>
        <fullName evidence="1">ABC transporter ATP-binding protein</fullName>
    </submittedName>
</protein>
<keyword evidence="2" id="KW-1185">Reference proteome</keyword>
<name>A0ACD1AF19_9FIRM</name>
<evidence type="ECO:0000313" key="1">
    <source>
        <dbReference type="EMBL" id="QOX64904.1"/>
    </source>
</evidence>
<dbReference type="EMBL" id="CP042469">
    <property type="protein sequence ID" value="QOX64904.1"/>
    <property type="molecule type" value="Genomic_DNA"/>
</dbReference>
<keyword evidence="1" id="KW-0547">Nucleotide-binding</keyword>
<dbReference type="Proteomes" id="UP000594014">
    <property type="component" value="Chromosome"/>
</dbReference>
<gene>
    <name evidence="1" type="ORF">FRZ06_16895</name>
</gene>
<reference evidence="1" key="1">
    <citation type="submission" date="2019-08" db="EMBL/GenBank/DDBJ databases">
        <title>Genome sequence of Clostridiales bacterium MT110.</title>
        <authorList>
            <person name="Cao J."/>
        </authorList>
    </citation>
    <scope>NUCLEOTIDE SEQUENCE</scope>
    <source>
        <strain evidence="1">MT110</strain>
    </source>
</reference>
<evidence type="ECO:0000313" key="2">
    <source>
        <dbReference type="Proteomes" id="UP000594014"/>
    </source>
</evidence>
<organism evidence="1 2">
    <name type="scientific">Anoxybacterium hadale</name>
    <dbReference type="NCBI Taxonomy" id="3408580"/>
    <lineage>
        <taxon>Bacteria</taxon>
        <taxon>Bacillati</taxon>
        <taxon>Bacillota</taxon>
        <taxon>Clostridia</taxon>
        <taxon>Peptostreptococcales</taxon>
        <taxon>Anaerovoracaceae</taxon>
        <taxon>Anoxybacterium</taxon>
    </lineage>
</organism>
<proteinExistence type="predicted"/>
<sequence length="226" mass="25070">MSEILSMKQIMKEYQMGEETSTVLKGIDLNVNSGEFLAILGPSGSGKSTLMNIIGCLDTPTSGEYILSGREIANQDEKALAHIRRKEIGFIFQSFYLLSRQTALKNVELPLVYSGSDKKIRREMAADLLKKVGLEEKINHLPRQLSGGQQQRVAIARALVNNPTILLADEPTGALDQKTGHQVMELFHQLNSEGRTIIMITHDVKLAKQAKRVVQILDGNLMEEVV</sequence>